<evidence type="ECO:0000256" key="6">
    <source>
        <dbReference type="ARBA" id="ARBA00023136"/>
    </source>
</evidence>
<dbReference type="GO" id="GO:0005886">
    <property type="term" value="C:plasma membrane"/>
    <property type="evidence" value="ECO:0007669"/>
    <property type="project" value="UniProtKB-SubCell"/>
</dbReference>
<proteinExistence type="inferred from homology"/>
<feature type="transmembrane region" description="Helical" evidence="10">
    <location>
        <begin position="109"/>
        <end position="130"/>
    </location>
</feature>
<keyword evidence="6 10" id="KW-0472">Membrane</keyword>
<dbReference type="CDD" id="cd00637">
    <property type="entry name" value="7tm_classA_rhodopsin-like"/>
    <property type="match status" value="1"/>
</dbReference>
<keyword evidence="3 9" id="KW-0812">Transmembrane</keyword>
<keyword evidence="7 9" id="KW-0675">Receptor</keyword>
<feature type="transmembrane region" description="Helical" evidence="10">
    <location>
        <begin position="150"/>
        <end position="175"/>
    </location>
</feature>
<dbReference type="Proteomes" id="UP000735302">
    <property type="component" value="Unassembled WGS sequence"/>
</dbReference>
<comment type="similarity">
    <text evidence="9">Belongs to the G-protein coupled receptor 1 family.</text>
</comment>
<keyword evidence="8 9" id="KW-0807">Transducer</keyword>
<evidence type="ECO:0000256" key="1">
    <source>
        <dbReference type="ARBA" id="ARBA00004651"/>
    </source>
</evidence>
<dbReference type="InterPro" id="IPR017452">
    <property type="entry name" value="GPCR_Rhodpsn_7TM"/>
</dbReference>
<accession>A0AAV4DRC9</accession>
<keyword evidence="2" id="KW-1003">Cell membrane</keyword>
<evidence type="ECO:0000256" key="9">
    <source>
        <dbReference type="RuleBase" id="RU000688"/>
    </source>
</evidence>
<dbReference type="Pfam" id="PF00001">
    <property type="entry name" value="7tm_1"/>
    <property type="match status" value="1"/>
</dbReference>
<feature type="transmembrane region" description="Helical" evidence="10">
    <location>
        <begin position="474"/>
        <end position="496"/>
    </location>
</feature>
<dbReference type="PRINTS" id="PR00237">
    <property type="entry name" value="GPCRRHODOPSN"/>
</dbReference>
<dbReference type="PROSITE" id="PS00237">
    <property type="entry name" value="G_PROTEIN_RECEP_F1_1"/>
    <property type="match status" value="1"/>
</dbReference>
<gene>
    <name evidence="12" type="ORF">PoB_007316200</name>
</gene>
<dbReference type="Gene3D" id="1.20.1070.10">
    <property type="entry name" value="Rhodopsin 7-helix transmembrane proteins"/>
    <property type="match status" value="2"/>
</dbReference>
<keyword evidence="13" id="KW-1185">Reference proteome</keyword>
<sequence length="525" mass="59270">MSSSPFTQRPNYNYPSITMKSSYGISNEETLPSRALGTSYGTHNGETVQTLQELTTESHTERYGCSDEHFSSDPLKYLTIPAGFAIMIENLILIIIICRCRSLHTITNIFVVSMAVTDLSVGYQCVQLGFLLQSGGMRSWLRLKGDQMHLFLSLTVSANTSLVLVSLIHMCLLAVDRYLFLLFPFRYERFITRRRVLTTVCIVWTLGLIYVAAVTSLLQKEEYRKTCVLSQVPLIFTYWPLVAVYILCLVVVLTCTLGIARIALKHGRKRKERKAKHNFCHVNYKKRTSRTDTGQGISENTDMCCYNRRDTVHSLDVSFHLTRSNANMNGVNNHITISGGNGSCDENNDKEISKTVAIEISSLNVMTTTSLHDDENTTSLPKQAPHYISTTNDIAKSESSAVNNSDTFVRSARGNNNSYINDYRQESRLFSKANLKLIKFVLVLFGALFVCSAPSIVIITMVNLFKIVQLPYVLIRLMQVLLISNSCMNFFIISYMNKDFRQALIRHLPCCAICCSRKTKRSQNA</sequence>
<dbReference type="SUPFAM" id="SSF81321">
    <property type="entry name" value="Family A G protein-coupled receptor-like"/>
    <property type="match status" value="1"/>
</dbReference>
<reference evidence="12 13" key="1">
    <citation type="journal article" date="2021" name="Elife">
        <title>Chloroplast acquisition without the gene transfer in kleptoplastic sea slugs, Plakobranchus ocellatus.</title>
        <authorList>
            <person name="Maeda T."/>
            <person name="Takahashi S."/>
            <person name="Yoshida T."/>
            <person name="Shimamura S."/>
            <person name="Takaki Y."/>
            <person name="Nagai Y."/>
            <person name="Toyoda A."/>
            <person name="Suzuki Y."/>
            <person name="Arimoto A."/>
            <person name="Ishii H."/>
            <person name="Satoh N."/>
            <person name="Nishiyama T."/>
            <person name="Hasebe M."/>
            <person name="Maruyama T."/>
            <person name="Minagawa J."/>
            <person name="Obokata J."/>
            <person name="Shigenobu S."/>
        </authorList>
    </citation>
    <scope>NUCLEOTIDE SEQUENCE [LARGE SCALE GENOMIC DNA]</scope>
</reference>
<evidence type="ECO:0000256" key="5">
    <source>
        <dbReference type="ARBA" id="ARBA00023040"/>
    </source>
</evidence>
<evidence type="ECO:0000256" key="7">
    <source>
        <dbReference type="ARBA" id="ARBA00023170"/>
    </source>
</evidence>
<evidence type="ECO:0000259" key="11">
    <source>
        <dbReference type="PROSITE" id="PS50262"/>
    </source>
</evidence>
<name>A0AAV4DRC9_9GAST</name>
<dbReference type="InterPro" id="IPR000276">
    <property type="entry name" value="GPCR_Rhodpsn"/>
</dbReference>
<dbReference type="PANTHER" id="PTHR24248">
    <property type="entry name" value="ADRENERGIC RECEPTOR-RELATED G-PROTEIN COUPLED RECEPTOR"/>
    <property type="match status" value="1"/>
</dbReference>
<evidence type="ECO:0000313" key="12">
    <source>
        <dbReference type="EMBL" id="GFO46657.1"/>
    </source>
</evidence>
<evidence type="ECO:0000256" key="8">
    <source>
        <dbReference type="ARBA" id="ARBA00023224"/>
    </source>
</evidence>
<comment type="subcellular location">
    <subcellularLocation>
        <location evidence="1">Cell membrane</location>
        <topology evidence="1">Multi-pass membrane protein</topology>
    </subcellularLocation>
</comment>
<evidence type="ECO:0000256" key="2">
    <source>
        <dbReference type="ARBA" id="ARBA00022475"/>
    </source>
</evidence>
<evidence type="ECO:0000256" key="10">
    <source>
        <dbReference type="SAM" id="Phobius"/>
    </source>
</evidence>
<feature type="domain" description="G-protein coupled receptors family 1 profile" evidence="11">
    <location>
        <begin position="89"/>
        <end position="493"/>
    </location>
</feature>
<feature type="transmembrane region" description="Helical" evidence="10">
    <location>
        <begin position="437"/>
        <end position="462"/>
    </location>
</feature>
<feature type="transmembrane region" description="Helical" evidence="10">
    <location>
        <begin position="238"/>
        <end position="264"/>
    </location>
</feature>
<feature type="transmembrane region" description="Helical" evidence="10">
    <location>
        <begin position="77"/>
        <end position="97"/>
    </location>
</feature>
<dbReference type="AlphaFoldDB" id="A0AAV4DRC9"/>
<evidence type="ECO:0000256" key="4">
    <source>
        <dbReference type="ARBA" id="ARBA00022989"/>
    </source>
</evidence>
<evidence type="ECO:0000313" key="13">
    <source>
        <dbReference type="Proteomes" id="UP000735302"/>
    </source>
</evidence>
<organism evidence="12 13">
    <name type="scientific">Plakobranchus ocellatus</name>
    <dbReference type="NCBI Taxonomy" id="259542"/>
    <lineage>
        <taxon>Eukaryota</taxon>
        <taxon>Metazoa</taxon>
        <taxon>Spiralia</taxon>
        <taxon>Lophotrochozoa</taxon>
        <taxon>Mollusca</taxon>
        <taxon>Gastropoda</taxon>
        <taxon>Heterobranchia</taxon>
        <taxon>Euthyneura</taxon>
        <taxon>Panpulmonata</taxon>
        <taxon>Sacoglossa</taxon>
        <taxon>Placobranchoidea</taxon>
        <taxon>Plakobranchidae</taxon>
        <taxon>Plakobranchus</taxon>
    </lineage>
</organism>
<keyword evidence="5 9" id="KW-0297">G-protein coupled receptor</keyword>
<keyword evidence="4 10" id="KW-1133">Transmembrane helix</keyword>
<feature type="transmembrane region" description="Helical" evidence="10">
    <location>
        <begin position="196"/>
        <end position="218"/>
    </location>
</feature>
<dbReference type="PROSITE" id="PS50262">
    <property type="entry name" value="G_PROTEIN_RECEP_F1_2"/>
    <property type="match status" value="1"/>
</dbReference>
<dbReference type="SMART" id="SM01381">
    <property type="entry name" value="7TM_GPCR_Srsx"/>
    <property type="match status" value="1"/>
</dbReference>
<comment type="caution">
    <text evidence="12">The sequence shown here is derived from an EMBL/GenBank/DDBJ whole genome shotgun (WGS) entry which is preliminary data.</text>
</comment>
<dbReference type="EMBL" id="BLXT01008200">
    <property type="protein sequence ID" value="GFO46657.1"/>
    <property type="molecule type" value="Genomic_DNA"/>
</dbReference>
<protein>
    <submittedName>
        <fullName evidence="12">Adrenergic, beta-1-, receptor</fullName>
    </submittedName>
</protein>
<evidence type="ECO:0000256" key="3">
    <source>
        <dbReference type="ARBA" id="ARBA00022692"/>
    </source>
</evidence>
<dbReference type="GO" id="GO:0004930">
    <property type="term" value="F:G protein-coupled receptor activity"/>
    <property type="evidence" value="ECO:0007669"/>
    <property type="project" value="UniProtKB-KW"/>
</dbReference>